<feature type="transmembrane region" description="Helical" evidence="1">
    <location>
        <begin position="107"/>
        <end position="125"/>
    </location>
</feature>
<proteinExistence type="predicted"/>
<accession>A0A2M8LGF7</accession>
<feature type="transmembrane region" description="Helical" evidence="1">
    <location>
        <begin position="73"/>
        <end position="95"/>
    </location>
</feature>
<reference evidence="3" key="1">
    <citation type="submission" date="2017-09" db="EMBL/GenBank/DDBJ databases">
        <title>Depth-based differentiation of microbial function through sediment-hosted aquifers and enrichment of novel symbionts in the deep terrestrial subsurface.</title>
        <authorList>
            <person name="Probst A.J."/>
            <person name="Ladd B."/>
            <person name="Jarett J.K."/>
            <person name="Geller-Mcgrath D.E."/>
            <person name="Sieber C.M.K."/>
            <person name="Emerson J.B."/>
            <person name="Anantharaman K."/>
            <person name="Thomas B.C."/>
            <person name="Malmstrom R."/>
            <person name="Stieglmeier M."/>
            <person name="Klingl A."/>
            <person name="Woyke T."/>
            <person name="Ryan C.M."/>
            <person name="Banfield J.F."/>
        </authorList>
    </citation>
    <scope>NUCLEOTIDE SEQUENCE [LARGE SCALE GENOMIC DNA]</scope>
</reference>
<evidence type="ECO:0000313" key="2">
    <source>
        <dbReference type="EMBL" id="PJE76529.1"/>
    </source>
</evidence>
<sequence>MEVRSILNKRWVGFFALFFIVWYPGSLILVTVYQVTTHPLLFIAGNVFTPLWALLVSYLYFRKARNDWTARFVTAFGWMILMFFFSVLLVGPVYGATWQSILNLNTINVNWINLVAILVGGLAAHRSPTTV</sequence>
<keyword evidence="1" id="KW-1133">Transmembrane helix</keyword>
<dbReference type="Proteomes" id="UP000231436">
    <property type="component" value="Unassembled WGS sequence"/>
</dbReference>
<evidence type="ECO:0000313" key="3">
    <source>
        <dbReference type="Proteomes" id="UP000231436"/>
    </source>
</evidence>
<comment type="caution">
    <text evidence="2">The sequence shown here is derived from an EMBL/GenBank/DDBJ whole genome shotgun (WGS) entry which is preliminary data.</text>
</comment>
<dbReference type="EMBL" id="PFEU01000018">
    <property type="protein sequence ID" value="PJE76529.1"/>
    <property type="molecule type" value="Genomic_DNA"/>
</dbReference>
<feature type="transmembrane region" description="Helical" evidence="1">
    <location>
        <begin position="12"/>
        <end position="34"/>
    </location>
</feature>
<dbReference type="AlphaFoldDB" id="A0A2M8LGF7"/>
<keyword evidence="1" id="KW-0812">Transmembrane</keyword>
<gene>
    <name evidence="2" type="ORF">COV05_04130</name>
</gene>
<name>A0A2M8LGF7_9BACT</name>
<protein>
    <submittedName>
        <fullName evidence="2">Uncharacterized protein</fullName>
    </submittedName>
</protein>
<keyword evidence="1" id="KW-0472">Membrane</keyword>
<evidence type="ECO:0000256" key="1">
    <source>
        <dbReference type="SAM" id="Phobius"/>
    </source>
</evidence>
<feature type="transmembrane region" description="Helical" evidence="1">
    <location>
        <begin position="40"/>
        <end position="61"/>
    </location>
</feature>
<organism evidence="2 3">
    <name type="scientific">Candidatus Uhrbacteria bacterium CG10_big_fil_rev_8_21_14_0_10_48_16</name>
    <dbReference type="NCBI Taxonomy" id="1975038"/>
    <lineage>
        <taxon>Bacteria</taxon>
        <taxon>Candidatus Uhriibacteriota</taxon>
    </lineage>
</organism>